<comment type="similarity">
    <text evidence="3">Belongs to the glycosyl hydrolase 5 (cellulase A) family.</text>
</comment>
<dbReference type="Gene3D" id="2.80.10.50">
    <property type="match status" value="3"/>
</dbReference>
<feature type="domain" description="Ricin B lectin" evidence="5">
    <location>
        <begin position="339"/>
        <end position="461"/>
    </location>
</feature>
<protein>
    <submittedName>
        <fullName evidence="6">Ricin-type beta-trefoil lectin domain protein</fullName>
    </submittedName>
</protein>
<dbReference type="Pfam" id="PF00150">
    <property type="entry name" value="Cellulase"/>
    <property type="match status" value="1"/>
</dbReference>
<evidence type="ECO:0000313" key="7">
    <source>
        <dbReference type="Proteomes" id="UP001500888"/>
    </source>
</evidence>
<evidence type="ECO:0000259" key="5">
    <source>
        <dbReference type="SMART" id="SM00458"/>
    </source>
</evidence>
<evidence type="ECO:0000256" key="3">
    <source>
        <dbReference type="RuleBase" id="RU361153"/>
    </source>
</evidence>
<evidence type="ECO:0000256" key="1">
    <source>
        <dbReference type="ARBA" id="ARBA00022801"/>
    </source>
</evidence>
<keyword evidence="7" id="KW-1185">Reference proteome</keyword>
<feature type="signal peptide" evidence="4">
    <location>
        <begin position="1"/>
        <end position="33"/>
    </location>
</feature>
<dbReference type="InterPro" id="IPR017853">
    <property type="entry name" value="GH"/>
</dbReference>
<dbReference type="InterPro" id="IPR001547">
    <property type="entry name" value="Glyco_hydro_5"/>
</dbReference>
<proteinExistence type="inferred from homology"/>
<evidence type="ECO:0000313" key="6">
    <source>
        <dbReference type="EMBL" id="GAA3829311.1"/>
    </source>
</evidence>
<reference evidence="7" key="1">
    <citation type="journal article" date="2019" name="Int. J. Syst. Evol. Microbiol.">
        <title>The Global Catalogue of Microorganisms (GCM) 10K type strain sequencing project: providing services to taxonomists for standard genome sequencing and annotation.</title>
        <authorList>
            <consortium name="The Broad Institute Genomics Platform"/>
            <consortium name="The Broad Institute Genome Sequencing Center for Infectious Disease"/>
            <person name="Wu L."/>
            <person name="Ma J."/>
        </authorList>
    </citation>
    <scope>NUCLEOTIDE SEQUENCE [LARGE SCALE GENOMIC DNA]</scope>
    <source>
        <strain evidence="7">JCM 16908</strain>
    </source>
</reference>
<sequence length="462" mass="49067">MRFRHLWRRCSAATVAILAGAVLVALTPAAAHADTSGFRGVNWADPRDNFADDAVVPTGLSTGDGYATTKAKAGQILEGFRANLGANTIRLPINPASVGTAWWNSYIGAIDAATERGLNVILSYWEGSSSRNGTIDNTTTFWAMWQTVVAKYAGNARVYFEPMNEPHGYSYTNWSAICATWLSDHPSVPRGRVILSGTGYNQDVKQLGADGRFTGTLLSVHIYQFFSSNTTYAQFKAQLAGEVGAYAGRTLLDEWGAPMTDGTNYHQANSTNSFVNYLRAASDYARENAMGTVYWPGLRRDDHYSMQTLTGTYPNLKLTSTNSSGRDLLLGSWGVDAGRTGVITGLAGKCLDTLANGTASPRVVISTCTGSAGQRWTLRNGALTSGGRCADATGGGTADGTRVIAYTCSGAANQQWILVGAQLRNGASGTCLDVPASTTADGTQVVIYSCNNGANQSWSLTP</sequence>
<accession>A0ABP7IX93</accession>
<keyword evidence="4" id="KW-0732">Signal</keyword>
<dbReference type="PROSITE" id="PS50231">
    <property type="entry name" value="RICIN_B_LECTIN"/>
    <property type="match status" value="1"/>
</dbReference>
<keyword evidence="1 3" id="KW-0378">Hydrolase</keyword>
<dbReference type="SMART" id="SM00458">
    <property type="entry name" value="RICIN"/>
    <property type="match status" value="1"/>
</dbReference>
<feature type="chain" id="PRO_5045902869" evidence="4">
    <location>
        <begin position="34"/>
        <end position="462"/>
    </location>
</feature>
<dbReference type="RefSeq" id="WP_344947013.1">
    <property type="nucleotide sequence ID" value="NZ_BAAAZR010000028.1"/>
</dbReference>
<dbReference type="Pfam" id="PF00652">
    <property type="entry name" value="Ricin_B_lectin"/>
    <property type="match status" value="1"/>
</dbReference>
<dbReference type="EMBL" id="BAAAZR010000028">
    <property type="protein sequence ID" value="GAA3829311.1"/>
    <property type="molecule type" value="Genomic_DNA"/>
</dbReference>
<name>A0ABP7IX93_9ACTN</name>
<dbReference type="Gene3D" id="3.20.20.80">
    <property type="entry name" value="Glycosidases"/>
    <property type="match status" value="1"/>
</dbReference>
<organism evidence="6 7">
    <name type="scientific">Sphaerisporangium flaviroseum</name>
    <dbReference type="NCBI Taxonomy" id="509199"/>
    <lineage>
        <taxon>Bacteria</taxon>
        <taxon>Bacillati</taxon>
        <taxon>Actinomycetota</taxon>
        <taxon>Actinomycetes</taxon>
        <taxon>Streptosporangiales</taxon>
        <taxon>Streptosporangiaceae</taxon>
        <taxon>Sphaerisporangium</taxon>
    </lineage>
</organism>
<gene>
    <name evidence="6" type="ORF">GCM10022226_57680</name>
</gene>
<evidence type="ECO:0000256" key="2">
    <source>
        <dbReference type="ARBA" id="ARBA00023295"/>
    </source>
</evidence>
<comment type="caution">
    <text evidence="6">The sequence shown here is derived from an EMBL/GenBank/DDBJ whole genome shotgun (WGS) entry which is preliminary data.</text>
</comment>
<dbReference type="InterPro" id="IPR000772">
    <property type="entry name" value="Ricin_B_lectin"/>
</dbReference>
<evidence type="ECO:0000256" key="4">
    <source>
        <dbReference type="SAM" id="SignalP"/>
    </source>
</evidence>
<keyword evidence="2 3" id="KW-0326">Glycosidase</keyword>
<dbReference type="SUPFAM" id="SSF50370">
    <property type="entry name" value="Ricin B-like lectins"/>
    <property type="match status" value="1"/>
</dbReference>
<dbReference type="Proteomes" id="UP001500888">
    <property type="component" value="Unassembled WGS sequence"/>
</dbReference>
<dbReference type="SUPFAM" id="SSF51445">
    <property type="entry name" value="(Trans)glycosidases"/>
    <property type="match status" value="1"/>
</dbReference>
<dbReference type="InterPro" id="IPR035992">
    <property type="entry name" value="Ricin_B-like_lectins"/>
</dbReference>